<feature type="active site" description="Nucleophile" evidence="2">
    <location>
        <position position="26"/>
    </location>
</feature>
<evidence type="ECO:0000256" key="2">
    <source>
        <dbReference type="PIRSR" id="PIRSR006386-1"/>
    </source>
</evidence>
<dbReference type="RefSeq" id="WP_268154450.1">
    <property type="nucleotide sequence ID" value="NZ_JAPPUW010000036.1"/>
</dbReference>
<dbReference type="PANTHER" id="PTHR42943:SF2">
    <property type="entry name" value="GLUTATHIONE S-TRANSFERASE KAPPA 1"/>
    <property type="match status" value="1"/>
</dbReference>
<proteinExistence type="inferred from homology"/>
<dbReference type="EMBL" id="SGUG01000049">
    <property type="protein sequence ID" value="MDG0865025.1"/>
    <property type="molecule type" value="Genomic_DNA"/>
</dbReference>
<keyword evidence="5" id="KW-1185">Reference proteome</keyword>
<dbReference type="PANTHER" id="PTHR42943">
    <property type="entry name" value="GLUTATHIONE S-TRANSFERASE KAPPA"/>
    <property type="match status" value="1"/>
</dbReference>
<dbReference type="CDD" id="cd03022">
    <property type="entry name" value="DsbA_HCCA_Iso"/>
    <property type="match status" value="1"/>
</dbReference>
<dbReference type="InterPro" id="IPR044087">
    <property type="entry name" value="NahD-like"/>
</dbReference>
<dbReference type="PIRSF" id="PIRSF006386">
    <property type="entry name" value="HCCAis_GSTk"/>
    <property type="match status" value="1"/>
</dbReference>
<dbReference type="Gene3D" id="3.40.30.10">
    <property type="entry name" value="Glutaredoxin"/>
    <property type="match status" value="1"/>
</dbReference>
<gene>
    <name evidence="4" type="ORF">EXJ73_21430</name>
</gene>
<dbReference type="InterPro" id="IPR051924">
    <property type="entry name" value="GST_Kappa/NadH"/>
</dbReference>
<sequence>MIDDRFLADSAAQQRAPVQFYFDFSSPYSYIASEWVEAVAARHGRRVQWHAILLGATFQAAELRPPVAHPVKRDYALRDFERSARFAGLPYRQPEVFPISTQNAARVFWWLHGQDPARAVDWARAGLRAYFTRGVLLSDAQALKTLLGESGIDAEAAEAAWTDPAWKARLKAVNDAAVAAGVFGAPYFIVDGEPFWGNDRQAQIERWLAGGPFKGLI</sequence>
<name>A0A9X4LK21_9BURK</name>
<evidence type="ECO:0000259" key="3">
    <source>
        <dbReference type="Pfam" id="PF01323"/>
    </source>
</evidence>
<keyword evidence="1 4" id="KW-0413">Isomerase</keyword>
<evidence type="ECO:0000256" key="1">
    <source>
        <dbReference type="PIRNR" id="PIRNR006386"/>
    </source>
</evidence>
<reference evidence="4" key="1">
    <citation type="submission" date="2019-02" db="EMBL/GenBank/DDBJ databases">
        <title>Draft genome of the type strain Pelomonas aquatica CCUG 52575T.</title>
        <authorList>
            <person name="Gomila M."/>
            <person name="Lalucat J."/>
        </authorList>
    </citation>
    <scope>NUCLEOTIDE SEQUENCE</scope>
    <source>
        <strain evidence="4">CCUG 52575</strain>
    </source>
</reference>
<dbReference type="Pfam" id="PF01323">
    <property type="entry name" value="DSBA"/>
    <property type="match status" value="1"/>
</dbReference>
<dbReference type="GO" id="GO:0018845">
    <property type="term" value="F:2-hydroxychromene-2-carboxylate isomerase activity"/>
    <property type="evidence" value="ECO:0007669"/>
    <property type="project" value="UniProtKB-UniRule"/>
</dbReference>
<feature type="domain" description="DSBA-like thioredoxin" evidence="3">
    <location>
        <begin position="18"/>
        <end position="206"/>
    </location>
</feature>
<dbReference type="InterPro" id="IPR014440">
    <property type="entry name" value="HCCAis_GSTk"/>
</dbReference>
<dbReference type="SUPFAM" id="SSF52833">
    <property type="entry name" value="Thioredoxin-like"/>
    <property type="match status" value="1"/>
</dbReference>
<dbReference type="Proteomes" id="UP001152766">
    <property type="component" value="Unassembled WGS sequence"/>
</dbReference>
<organism evidence="4 5">
    <name type="scientific">Pelomonas aquatica</name>
    <dbReference type="NCBI Taxonomy" id="431058"/>
    <lineage>
        <taxon>Bacteria</taxon>
        <taxon>Pseudomonadati</taxon>
        <taxon>Pseudomonadota</taxon>
        <taxon>Betaproteobacteria</taxon>
        <taxon>Burkholderiales</taxon>
        <taxon>Sphaerotilaceae</taxon>
        <taxon>Roseateles</taxon>
    </lineage>
</organism>
<protein>
    <recommendedName>
        <fullName evidence="1">2-hydroxychromene-2-carboxylate isomerase</fullName>
        <ecNumber evidence="1">5.99.1.4</ecNumber>
    </recommendedName>
</protein>
<dbReference type="InterPro" id="IPR001853">
    <property type="entry name" value="DSBA-like_thioredoxin_dom"/>
</dbReference>
<dbReference type="GO" id="GO:0006749">
    <property type="term" value="P:glutathione metabolic process"/>
    <property type="evidence" value="ECO:0007669"/>
    <property type="project" value="TreeGrafter"/>
</dbReference>
<evidence type="ECO:0000313" key="5">
    <source>
        <dbReference type="Proteomes" id="UP001152766"/>
    </source>
</evidence>
<comment type="caution">
    <text evidence="4">The sequence shown here is derived from an EMBL/GenBank/DDBJ whole genome shotgun (WGS) entry which is preliminary data.</text>
</comment>
<accession>A0A9X4LK21</accession>
<comment type="catalytic activity">
    <reaction evidence="1">
        <text>2-hydroxychromene-2-carboxylate = (3E)-4-(2-hydroxyphenyl)-2-oxobut-3-enoate</text>
        <dbReference type="Rhea" id="RHEA:27401"/>
        <dbReference type="ChEBI" id="CHEBI:59350"/>
        <dbReference type="ChEBI" id="CHEBI:59353"/>
        <dbReference type="EC" id="5.99.1.4"/>
    </reaction>
</comment>
<dbReference type="EC" id="5.99.1.4" evidence="1"/>
<comment type="similarity">
    <text evidence="1">Belongs to the GST superfamily. NadH family.</text>
</comment>
<dbReference type="GO" id="GO:1901170">
    <property type="term" value="P:naphthalene catabolic process"/>
    <property type="evidence" value="ECO:0007669"/>
    <property type="project" value="InterPro"/>
</dbReference>
<dbReference type="GO" id="GO:0004364">
    <property type="term" value="F:glutathione transferase activity"/>
    <property type="evidence" value="ECO:0007669"/>
    <property type="project" value="TreeGrafter"/>
</dbReference>
<evidence type="ECO:0000313" key="4">
    <source>
        <dbReference type="EMBL" id="MDG0865025.1"/>
    </source>
</evidence>
<dbReference type="GO" id="GO:0004602">
    <property type="term" value="F:glutathione peroxidase activity"/>
    <property type="evidence" value="ECO:0007669"/>
    <property type="project" value="TreeGrafter"/>
</dbReference>
<dbReference type="AlphaFoldDB" id="A0A9X4LK21"/>
<dbReference type="InterPro" id="IPR036249">
    <property type="entry name" value="Thioredoxin-like_sf"/>
</dbReference>